<protein>
    <submittedName>
        <fullName evidence="4">Acyltransferase family protein</fullName>
        <ecNumber evidence="4">2.3.-.-</ecNumber>
    </submittedName>
</protein>
<proteinExistence type="predicted"/>
<feature type="domain" description="Acyltransferase 3" evidence="3">
    <location>
        <begin position="44"/>
        <end position="357"/>
    </location>
</feature>
<dbReference type="InterPro" id="IPR002656">
    <property type="entry name" value="Acyl_transf_3_dom"/>
</dbReference>
<feature type="transmembrane region" description="Helical" evidence="2">
    <location>
        <begin position="187"/>
        <end position="204"/>
    </location>
</feature>
<keyword evidence="4" id="KW-0808">Transferase</keyword>
<dbReference type="EMBL" id="JBHSLI010000005">
    <property type="protein sequence ID" value="MFC5294033.1"/>
    <property type="molecule type" value="Genomic_DNA"/>
</dbReference>
<feature type="transmembrane region" description="Helical" evidence="2">
    <location>
        <begin position="73"/>
        <end position="96"/>
    </location>
</feature>
<comment type="caution">
    <text evidence="4">The sequence shown here is derived from an EMBL/GenBank/DDBJ whole genome shotgun (WGS) entry which is preliminary data.</text>
</comment>
<evidence type="ECO:0000259" key="3">
    <source>
        <dbReference type="Pfam" id="PF01757"/>
    </source>
</evidence>
<feature type="compositionally biased region" description="Basic and acidic residues" evidence="1">
    <location>
        <begin position="7"/>
        <end position="22"/>
    </location>
</feature>
<accession>A0ABW0F541</accession>
<dbReference type="GO" id="GO:0016746">
    <property type="term" value="F:acyltransferase activity"/>
    <property type="evidence" value="ECO:0007669"/>
    <property type="project" value="UniProtKB-KW"/>
</dbReference>
<dbReference type="Proteomes" id="UP001595976">
    <property type="component" value="Unassembled WGS sequence"/>
</dbReference>
<evidence type="ECO:0000313" key="4">
    <source>
        <dbReference type="EMBL" id="MFC5294033.1"/>
    </source>
</evidence>
<evidence type="ECO:0000256" key="1">
    <source>
        <dbReference type="SAM" id="MobiDB-lite"/>
    </source>
</evidence>
<feature type="transmembrane region" description="Helical" evidence="2">
    <location>
        <begin position="117"/>
        <end position="141"/>
    </location>
</feature>
<feature type="transmembrane region" description="Helical" evidence="2">
    <location>
        <begin position="341"/>
        <end position="362"/>
    </location>
</feature>
<keyword evidence="4" id="KW-0012">Acyltransferase</keyword>
<feature type="transmembrane region" description="Helical" evidence="2">
    <location>
        <begin position="237"/>
        <end position="255"/>
    </location>
</feature>
<feature type="transmembrane region" description="Helical" evidence="2">
    <location>
        <begin position="262"/>
        <end position="279"/>
    </location>
</feature>
<keyword evidence="2" id="KW-0812">Transmembrane</keyword>
<evidence type="ECO:0000313" key="5">
    <source>
        <dbReference type="Proteomes" id="UP001595976"/>
    </source>
</evidence>
<keyword evidence="5" id="KW-1185">Reference proteome</keyword>
<name>A0ABW0F541_9HYPH</name>
<keyword evidence="2" id="KW-1133">Transmembrane helix</keyword>
<feature type="region of interest" description="Disordered" evidence="1">
    <location>
        <begin position="1"/>
        <end position="25"/>
    </location>
</feature>
<gene>
    <name evidence="4" type="ORF">ACFPK2_13655</name>
</gene>
<organism evidence="4 5">
    <name type="scientific">Bosea minatitlanensis</name>
    <dbReference type="NCBI Taxonomy" id="128782"/>
    <lineage>
        <taxon>Bacteria</taxon>
        <taxon>Pseudomonadati</taxon>
        <taxon>Pseudomonadota</taxon>
        <taxon>Alphaproteobacteria</taxon>
        <taxon>Hyphomicrobiales</taxon>
        <taxon>Boseaceae</taxon>
        <taxon>Bosea</taxon>
    </lineage>
</organism>
<reference evidence="5" key="1">
    <citation type="journal article" date="2019" name="Int. J. Syst. Evol. Microbiol.">
        <title>The Global Catalogue of Microorganisms (GCM) 10K type strain sequencing project: providing services to taxonomists for standard genome sequencing and annotation.</title>
        <authorList>
            <consortium name="The Broad Institute Genomics Platform"/>
            <consortium name="The Broad Institute Genome Sequencing Center for Infectious Disease"/>
            <person name="Wu L."/>
            <person name="Ma J."/>
        </authorList>
    </citation>
    <scope>NUCLEOTIDE SEQUENCE [LARGE SCALE GENOMIC DNA]</scope>
    <source>
        <strain evidence="5">CGMCC 1.15643</strain>
    </source>
</reference>
<keyword evidence="2" id="KW-0472">Membrane</keyword>
<feature type="transmembrane region" description="Helical" evidence="2">
    <location>
        <begin position="47"/>
        <end position="67"/>
    </location>
</feature>
<sequence>MTQSVSKSDKGHADEGQARRDGGFLGSLPTAADILERNGGEGPGFNALRLILSVTILAVHSGWVAGADTSEDWVGWGGLFRLSLVPAFFALSGFLVTGSALRTGAVRPFITLRAIRIVPALFVEITLSALVLGPLLTTWALRDYVSDIRFWEYFGNVVGRIRFELPGVFEHNPVPNTVNQNLWTLKPEFYCYIVMALMIGVGLVRRRVLFAMLSAAIILAATVAAHMRGFGITEGNYHWTVVVFYFLVGCLYFQWRDRLPMHWSLFAAALAASIVLMSAPREWCFLVPPFLTYCVIYIGLLPLRLPQRIRKLDVSYGIYLYGFPIQQALVYQTDLVHGSGLVLFAISAPLVVLFALFSWLWIEKPFLAVKPYVLGQKPWRGQARRVTVPAA</sequence>
<feature type="transmembrane region" description="Helical" evidence="2">
    <location>
        <begin position="209"/>
        <end position="231"/>
    </location>
</feature>
<dbReference type="RefSeq" id="WP_260348320.1">
    <property type="nucleotide sequence ID" value="NZ_JAOAOS010000005.1"/>
</dbReference>
<evidence type="ECO:0000256" key="2">
    <source>
        <dbReference type="SAM" id="Phobius"/>
    </source>
</evidence>
<dbReference type="Pfam" id="PF01757">
    <property type="entry name" value="Acyl_transf_3"/>
    <property type="match status" value="1"/>
</dbReference>
<dbReference type="EC" id="2.3.-.-" evidence="4"/>
<feature type="transmembrane region" description="Helical" evidence="2">
    <location>
        <begin position="285"/>
        <end position="303"/>
    </location>
</feature>